<organism evidence="2 3">
    <name type="scientific">Fistulina hepatica ATCC 64428</name>
    <dbReference type="NCBI Taxonomy" id="1128425"/>
    <lineage>
        <taxon>Eukaryota</taxon>
        <taxon>Fungi</taxon>
        <taxon>Dikarya</taxon>
        <taxon>Basidiomycota</taxon>
        <taxon>Agaricomycotina</taxon>
        <taxon>Agaricomycetes</taxon>
        <taxon>Agaricomycetidae</taxon>
        <taxon>Agaricales</taxon>
        <taxon>Fistulinaceae</taxon>
        <taxon>Fistulina</taxon>
    </lineage>
</organism>
<reference evidence="2 3" key="1">
    <citation type="journal article" date="2015" name="Fungal Genet. Biol.">
        <title>Evolution of novel wood decay mechanisms in Agaricales revealed by the genome sequences of Fistulina hepatica and Cylindrobasidium torrendii.</title>
        <authorList>
            <person name="Floudas D."/>
            <person name="Held B.W."/>
            <person name="Riley R."/>
            <person name="Nagy L.G."/>
            <person name="Koehler G."/>
            <person name="Ransdell A.S."/>
            <person name="Younus H."/>
            <person name="Chow J."/>
            <person name="Chiniquy J."/>
            <person name="Lipzen A."/>
            <person name="Tritt A."/>
            <person name="Sun H."/>
            <person name="Haridas S."/>
            <person name="LaButti K."/>
            <person name="Ohm R.A."/>
            <person name="Kues U."/>
            <person name="Blanchette R.A."/>
            <person name="Grigoriev I.V."/>
            <person name="Minto R.E."/>
            <person name="Hibbett D.S."/>
        </authorList>
    </citation>
    <scope>NUCLEOTIDE SEQUENCE [LARGE SCALE GENOMIC DNA]</scope>
    <source>
        <strain evidence="2 3">ATCC 64428</strain>
    </source>
</reference>
<dbReference type="OrthoDB" id="3197907at2759"/>
<protein>
    <recommendedName>
        <fullName evidence="4">HTH CENPB-type domain-containing protein</fullName>
    </recommendedName>
</protein>
<dbReference type="AlphaFoldDB" id="A0A0D7AC68"/>
<gene>
    <name evidence="2" type="ORF">FISHEDRAFT_74076</name>
</gene>
<name>A0A0D7AC68_9AGAR</name>
<evidence type="ECO:0000313" key="2">
    <source>
        <dbReference type="EMBL" id="KIY48004.1"/>
    </source>
</evidence>
<sequence>MAGRATSERVKTIKRRRADNAKMQAAVAAYLKELAKPEGERRKGARTVANEHSVNYRTLHDHAVGKHRPMSAYLESKQRLSAAEEHVVVDWIIESADRGIPQTHARIEAVANEILQSKNEEPSADSLESSSGYPARSGFESRGSAEMVRARQEGND</sequence>
<accession>A0A0D7AC68</accession>
<evidence type="ECO:0000313" key="3">
    <source>
        <dbReference type="Proteomes" id="UP000054144"/>
    </source>
</evidence>
<keyword evidence="3" id="KW-1185">Reference proteome</keyword>
<proteinExistence type="predicted"/>
<evidence type="ECO:0008006" key="4">
    <source>
        <dbReference type="Google" id="ProtNLM"/>
    </source>
</evidence>
<dbReference type="Proteomes" id="UP000054144">
    <property type="component" value="Unassembled WGS sequence"/>
</dbReference>
<feature type="region of interest" description="Disordered" evidence="1">
    <location>
        <begin position="116"/>
        <end position="156"/>
    </location>
</feature>
<evidence type="ECO:0000256" key="1">
    <source>
        <dbReference type="SAM" id="MobiDB-lite"/>
    </source>
</evidence>
<dbReference type="EMBL" id="KN881872">
    <property type="protein sequence ID" value="KIY48004.1"/>
    <property type="molecule type" value="Genomic_DNA"/>
</dbReference>